<protein>
    <submittedName>
        <fullName evidence="1">Uncharacterized protein</fullName>
    </submittedName>
</protein>
<dbReference type="Proteomes" id="UP000076154">
    <property type="component" value="Unassembled WGS sequence"/>
</dbReference>
<dbReference type="EMBL" id="LUEZ02000062">
    <property type="protein sequence ID" value="RDB20489.1"/>
    <property type="molecule type" value="Genomic_DNA"/>
</dbReference>
<keyword evidence="2" id="KW-1185">Reference proteome</keyword>
<evidence type="ECO:0000313" key="2">
    <source>
        <dbReference type="Proteomes" id="UP000076154"/>
    </source>
</evidence>
<dbReference type="InParanoid" id="A0A369JEA6"/>
<evidence type="ECO:0000313" key="1">
    <source>
        <dbReference type="EMBL" id="RDB20489.1"/>
    </source>
</evidence>
<dbReference type="AlphaFoldDB" id="A0A369JEA6"/>
<gene>
    <name evidence="1" type="ORF">Hypma_012447</name>
</gene>
<sequence length="185" mass="21723">MPTLITIDMSRFGTMFCVCDFIDDVIRRETGLNFEYWGTAEPETEMRNPNIDEWRDSFTVWQDCDDIPRIALCHRCHSMLGLEISRAHFRGINSRDNWEQLNHEPQNTHHCSFCDTLALSLQQNDTTIDYVGQMTDYVVPTNHLHPPNNYAHVYPDFVWWYDSSNIRRAVLCPFCSSLWAVDDPQ</sequence>
<accession>A0A369JEA6</accession>
<organism evidence="1 2">
    <name type="scientific">Hypsizygus marmoreus</name>
    <name type="common">White beech mushroom</name>
    <name type="synonym">Agaricus marmoreus</name>
    <dbReference type="NCBI Taxonomy" id="39966"/>
    <lineage>
        <taxon>Eukaryota</taxon>
        <taxon>Fungi</taxon>
        <taxon>Dikarya</taxon>
        <taxon>Basidiomycota</taxon>
        <taxon>Agaricomycotina</taxon>
        <taxon>Agaricomycetes</taxon>
        <taxon>Agaricomycetidae</taxon>
        <taxon>Agaricales</taxon>
        <taxon>Tricholomatineae</taxon>
        <taxon>Lyophyllaceae</taxon>
        <taxon>Hypsizygus</taxon>
    </lineage>
</organism>
<reference evidence="1" key="1">
    <citation type="submission" date="2018-04" db="EMBL/GenBank/DDBJ databases">
        <title>Whole genome sequencing of Hypsizygus marmoreus.</title>
        <authorList>
            <person name="Choi I.-G."/>
            <person name="Min B."/>
            <person name="Kim J.-G."/>
            <person name="Kim S."/>
            <person name="Oh Y.-L."/>
            <person name="Kong W.-S."/>
            <person name="Park H."/>
            <person name="Jeong J."/>
            <person name="Song E.-S."/>
        </authorList>
    </citation>
    <scope>NUCLEOTIDE SEQUENCE [LARGE SCALE GENOMIC DNA]</scope>
    <source>
        <strain evidence="1">51987-8</strain>
    </source>
</reference>
<proteinExistence type="predicted"/>
<name>A0A369JEA6_HYPMA</name>
<comment type="caution">
    <text evidence="1">The sequence shown here is derived from an EMBL/GenBank/DDBJ whole genome shotgun (WGS) entry which is preliminary data.</text>
</comment>